<accession>A0A5C4SUT0</accession>
<evidence type="ECO:0000256" key="1">
    <source>
        <dbReference type="SAM" id="Coils"/>
    </source>
</evidence>
<sequence length="177" mass="20027">MRVPSPEPFKRWLSGIGLFLSGMVIGSAVYMSVHQTNFSLLVERNTVLQDENDNLKKEIQNLNKFKNSQSVIKKITVRYESSPSSPLDPVIEQELKQQVMKKLEPVYEGQSMSLFVSGSENGRQAEIRKLQEIVSDQYTVKEHVFKVEATGVAVIQTELIVYIKSKPSSAADSFLFR</sequence>
<organism evidence="3 4">
    <name type="scientific">Paenibacillus hemerocallicola</name>
    <dbReference type="NCBI Taxonomy" id="1172614"/>
    <lineage>
        <taxon>Bacteria</taxon>
        <taxon>Bacillati</taxon>
        <taxon>Bacillota</taxon>
        <taxon>Bacilli</taxon>
        <taxon>Bacillales</taxon>
        <taxon>Paenibacillaceae</taxon>
        <taxon>Paenibacillus</taxon>
    </lineage>
</organism>
<evidence type="ECO:0000313" key="4">
    <source>
        <dbReference type="Proteomes" id="UP000307943"/>
    </source>
</evidence>
<feature type="coiled-coil region" evidence="1">
    <location>
        <begin position="38"/>
        <end position="68"/>
    </location>
</feature>
<keyword evidence="1" id="KW-0175">Coiled coil</keyword>
<dbReference type="Proteomes" id="UP000307943">
    <property type="component" value="Unassembled WGS sequence"/>
</dbReference>
<evidence type="ECO:0008006" key="5">
    <source>
        <dbReference type="Google" id="ProtNLM"/>
    </source>
</evidence>
<evidence type="ECO:0000256" key="2">
    <source>
        <dbReference type="SAM" id="Phobius"/>
    </source>
</evidence>
<reference evidence="3 4" key="1">
    <citation type="submission" date="2019-05" db="EMBL/GenBank/DDBJ databases">
        <title>We sequenced the genome of Paenibacillus hemerocallicola KCTC 33185 for further insight into its adaptation and study the phylogeny of Paenibacillus.</title>
        <authorList>
            <person name="Narsing Rao M.P."/>
        </authorList>
    </citation>
    <scope>NUCLEOTIDE SEQUENCE [LARGE SCALE GENOMIC DNA]</scope>
    <source>
        <strain evidence="3 4">KCTC 33185</strain>
    </source>
</reference>
<keyword evidence="2" id="KW-0812">Transmembrane</keyword>
<protein>
    <recommendedName>
        <fullName evidence="5">Sporulation protein</fullName>
    </recommendedName>
</protein>
<keyword evidence="2" id="KW-0472">Membrane</keyword>
<dbReference type="EMBL" id="VDCQ01000137">
    <property type="protein sequence ID" value="TNJ53705.1"/>
    <property type="molecule type" value="Genomic_DNA"/>
</dbReference>
<dbReference type="OrthoDB" id="2655161at2"/>
<gene>
    <name evidence="3" type="ORF">FE784_40315</name>
</gene>
<evidence type="ECO:0000313" key="3">
    <source>
        <dbReference type="EMBL" id="TNJ53705.1"/>
    </source>
</evidence>
<keyword evidence="4" id="KW-1185">Reference proteome</keyword>
<name>A0A5C4SUT0_9BACL</name>
<comment type="caution">
    <text evidence="3">The sequence shown here is derived from an EMBL/GenBank/DDBJ whole genome shotgun (WGS) entry which is preliminary data.</text>
</comment>
<dbReference type="RefSeq" id="WP_139607942.1">
    <property type="nucleotide sequence ID" value="NZ_VDCQ01000137.1"/>
</dbReference>
<feature type="transmembrane region" description="Helical" evidence="2">
    <location>
        <begin position="12"/>
        <end position="33"/>
    </location>
</feature>
<proteinExistence type="predicted"/>
<dbReference type="AlphaFoldDB" id="A0A5C4SUT0"/>
<keyword evidence="2" id="KW-1133">Transmembrane helix</keyword>